<protein>
    <recommendedName>
        <fullName evidence="5">Asp/Glu/hydantoin racemase</fullName>
    </recommendedName>
</protein>
<comment type="similarity">
    <text evidence="1">Belongs to the HyuE racemase family.</text>
</comment>
<evidence type="ECO:0000313" key="4">
    <source>
        <dbReference type="Proteomes" id="UP000019113"/>
    </source>
</evidence>
<dbReference type="InterPro" id="IPR015942">
    <property type="entry name" value="Asp/Glu/hydantoin_racemase"/>
</dbReference>
<dbReference type="EMBL" id="AVBC01000020">
    <property type="protein sequence ID" value="ERL51731.1"/>
    <property type="molecule type" value="Genomic_DNA"/>
</dbReference>
<evidence type="ECO:0000256" key="1">
    <source>
        <dbReference type="ARBA" id="ARBA00038414"/>
    </source>
</evidence>
<evidence type="ECO:0000256" key="2">
    <source>
        <dbReference type="SAM" id="MobiDB-lite"/>
    </source>
</evidence>
<reference evidence="3 4" key="1">
    <citation type="submission" date="2013-08" db="EMBL/GenBank/DDBJ databases">
        <title>draft genome of Halomonas huanghegensis, strain BJGMM-B45T.</title>
        <authorList>
            <person name="Miao C."/>
            <person name="Wan Y."/>
            <person name="Jin W."/>
        </authorList>
    </citation>
    <scope>NUCLEOTIDE SEQUENCE [LARGE SCALE GENOMIC DNA]</scope>
    <source>
        <strain evidence="3 4">BJGMM-B45</strain>
    </source>
</reference>
<dbReference type="Proteomes" id="UP000019113">
    <property type="component" value="Unassembled WGS sequence"/>
</dbReference>
<name>W1N952_9GAMM</name>
<dbReference type="InterPro" id="IPR052186">
    <property type="entry name" value="Hydantoin_racemase-like"/>
</dbReference>
<evidence type="ECO:0008006" key="5">
    <source>
        <dbReference type="Google" id="ProtNLM"/>
    </source>
</evidence>
<dbReference type="Pfam" id="PF01177">
    <property type="entry name" value="Asp_Glu_race"/>
    <property type="match status" value="1"/>
</dbReference>
<dbReference type="PANTHER" id="PTHR28047">
    <property type="entry name" value="PROTEIN DCG1"/>
    <property type="match status" value="1"/>
</dbReference>
<dbReference type="InterPro" id="IPR053714">
    <property type="entry name" value="Iso_Racemase_Enz_sf"/>
</dbReference>
<dbReference type="STRING" id="1178482.AR456_15815"/>
<feature type="region of interest" description="Disordered" evidence="2">
    <location>
        <begin position="220"/>
        <end position="257"/>
    </location>
</feature>
<dbReference type="AlphaFoldDB" id="W1N952"/>
<comment type="caution">
    <text evidence="3">The sequence shown here is derived from an EMBL/GenBank/DDBJ whole genome shotgun (WGS) entry which is preliminary data.</text>
</comment>
<keyword evidence="4" id="KW-1185">Reference proteome</keyword>
<dbReference type="KEGG" id="hhu:AR456_15815"/>
<sequence>MKLLVINPNISRDVTSLIESEARRSARPGTELSMATASFGVAYIETRAEAQIGGYASMQIAAEHYMQHDAVIVAAFGDPGLPALREILPIPVTGMTEAALVSACQQGNRFSIIAISQRIQSWYRETIASYGFSDRLASIRALDEPLAHIGRVQQDQGDRLIALAERAVADDGADVLILAGAPLAGLARSVSDRLPVPALDGVTCAMHQAQAMVDLAANTPRRGSFAPPPSKGCQGLSESLSSLVGRQHLPPHPIREV</sequence>
<accession>W1N952</accession>
<organism evidence="3 4">
    <name type="scientific">Halomonas huangheensis</name>
    <dbReference type="NCBI Taxonomy" id="1178482"/>
    <lineage>
        <taxon>Bacteria</taxon>
        <taxon>Pseudomonadati</taxon>
        <taxon>Pseudomonadota</taxon>
        <taxon>Gammaproteobacteria</taxon>
        <taxon>Oceanospirillales</taxon>
        <taxon>Halomonadaceae</taxon>
        <taxon>Halomonas</taxon>
    </lineage>
</organism>
<dbReference type="Gene3D" id="3.40.50.12500">
    <property type="match status" value="1"/>
</dbReference>
<dbReference type="eggNOG" id="COG4126">
    <property type="taxonomic scope" value="Bacteria"/>
</dbReference>
<dbReference type="RefSeq" id="WP_021818367.1">
    <property type="nucleotide sequence ID" value="NZ_AVBC01000020.1"/>
</dbReference>
<gene>
    <name evidence="3" type="ORF">BJB45_11240</name>
</gene>
<dbReference type="OrthoDB" id="9791723at2"/>
<dbReference type="GO" id="GO:0047661">
    <property type="term" value="F:amino-acid racemase activity"/>
    <property type="evidence" value="ECO:0007669"/>
    <property type="project" value="InterPro"/>
</dbReference>
<proteinExistence type="inferred from homology"/>
<dbReference type="PANTHER" id="PTHR28047:SF5">
    <property type="entry name" value="PROTEIN DCG1"/>
    <property type="match status" value="1"/>
</dbReference>
<dbReference type="PATRIC" id="fig|1178482.3.peg.1409"/>
<evidence type="ECO:0000313" key="3">
    <source>
        <dbReference type="EMBL" id="ERL51731.1"/>
    </source>
</evidence>